<dbReference type="EMBL" id="VDFR01000257">
    <property type="protein sequence ID" value="TNC24729.1"/>
    <property type="molecule type" value="Genomic_DNA"/>
</dbReference>
<reference evidence="3 5" key="1">
    <citation type="submission" date="2019-05" db="EMBL/GenBank/DDBJ databases">
        <title>Mumia sp. nov., isolated from the intestinal contents of plateau pika (Ochotona curzoniae) in the Qinghai-Tibet plateau of China.</title>
        <authorList>
            <person name="Tian Z."/>
        </authorList>
    </citation>
    <scope>NUCLEOTIDE SEQUENCE [LARGE SCALE GENOMIC DNA]</scope>
    <source>
        <strain evidence="5">527</strain>
        <strain evidence="3">Z527</strain>
    </source>
</reference>
<dbReference type="Pfam" id="PF11887">
    <property type="entry name" value="Mce4_CUP1"/>
    <property type="match status" value="1"/>
</dbReference>
<evidence type="ECO:0000313" key="5">
    <source>
        <dbReference type="Proteomes" id="UP000306740"/>
    </source>
</evidence>
<dbReference type="InterPro" id="IPR024516">
    <property type="entry name" value="Mce_C"/>
</dbReference>
<dbReference type="OrthoDB" id="9774928at2"/>
<evidence type="ECO:0000259" key="2">
    <source>
        <dbReference type="Pfam" id="PF11887"/>
    </source>
</evidence>
<dbReference type="EMBL" id="VDFR01000069">
    <property type="protein sequence ID" value="TNC45206.1"/>
    <property type="molecule type" value="Genomic_DNA"/>
</dbReference>
<protein>
    <submittedName>
        <fullName evidence="3">MCE family protein</fullName>
    </submittedName>
</protein>
<dbReference type="PROSITE" id="PS51257">
    <property type="entry name" value="PROKAR_LIPOPROTEIN"/>
    <property type="match status" value="1"/>
</dbReference>
<evidence type="ECO:0000313" key="4">
    <source>
        <dbReference type="EMBL" id="TNC45206.1"/>
    </source>
</evidence>
<dbReference type="RefSeq" id="WP_139106166.1">
    <property type="nucleotide sequence ID" value="NZ_VDFR01000069.1"/>
</dbReference>
<name>A0A5C4LYJ4_9ACTN</name>
<dbReference type="InterPro" id="IPR052336">
    <property type="entry name" value="MlaD_Phospholipid_Transporter"/>
</dbReference>
<dbReference type="AlphaFoldDB" id="A0A5C4LYJ4"/>
<dbReference type="GO" id="GO:0005576">
    <property type="term" value="C:extracellular region"/>
    <property type="evidence" value="ECO:0007669"/>
    <property type="project" value="TreeGrafter"/>
</dbReference>
<dbReference type="PANTHER" id="PTHR33371">
    <property type="entry name" value="INTERMEMBRANE PHOSPHOLIPID TRANSPORT SYSTEM BINDING PROTEIN MLAD-RELATED"/>
    <property type="match status" value="1"/>
</dbReference>
<organism evidence="3 5">
    <name type="scientific">Mumia zhuanghuii</name>
    <dbReference type="NCBI Taxonomy" id="2585211"/>
    <lineage>
        <taxon>Bacteria</taxon>
        <taxon>Bacillati</taxon>
        <taxon>Actinomycetota</taxon>
        <taxon>Actinomycetes</taxon>
        <taxon>Propionibacteriales</taxon>
        <taxon>Nocardioidaceae</taxon>
        <taxon>Mumia</taxon>
    </lineage>
</organism>
<dbReference type="Proteomes" id="UP000306740">
    <property type="component" value="Unassembled WGS sequence"/>
</dbReference>
<feature type="domain" description="Mammalian cell entry C-terminal" evidence="2">
    <location>
        <begin position="127"/>
        <end position="288"/>
    </location>
</feature>
<comment type="caution">
    <text evidence="3">The sequence shown here is derived from an EMBL/GenBank/DDBJ whole genome shotgun (WGS) entry which is preliminary data.</text>
</comment>
<dbReference type="PANTHER" id="PTHR33371:SF15">
    <property type="entry name" value="LIPOPROTEIN LPRN"/>
    <property type="match status" value="1"/>
</dbReference>
<dbReference type="Pfam" id="PF02470">
    <property type="entry name" value="MlaD"/>
    <property type="match status" value="1"/>
</dbReference>
<evidence type="ECO:0000313" key="3">
    <source>
        <dbReference type="EMBL" id="TNC24729.1"/>
    </source>
</evidence>
<accession>A0A5C4LYJ4</accession>
<dbReference type="NCBIfam" id="TIGR00996">
    <property type="entry name" value="Mtu_fam_mce"/>
    <property type="match status" value="1"/>
</dbReference>
<proteinExistence type="predicted"/>
<gene>
    <name evidence="4" type="ORF">FHE65_15455</name>
    <name evidence="3" type="ORF">FHE65_34990</name>
</gene>
<dbReference type="InterPro" id="IPR003399">
    <property type="entry name" value="Mce/MlaD"/>
</dbReference>
<sequence length="370" mass="38598">MTRGPDRRRVRAVVSLAAGALVLSGCGIGSVGDVPLPGGADLGDDPFTVVVEFDDVLDLVPQSAVKVNDVSVGRITDVELEGWNARVTLKVNGSVELPDDAIASIRQTSILGEKFVSLAPPATGGTGRLSDGDKIPLARTGHTPEVEQVLGALSLVLNGGALEKAQVISRELGTAMGGREAEFRTLMRRLDEFVGTAEASKDDVIAAIEQIDRLAKTTNEQKGAIDAALDDLPAALQTIDSQRANLVSMLDSLSKLGTVGTDVIRRSKTAMVADLKALEPVLDNLASSGDALVSSLEVLPTFPFPDSLLGDSVAEAQAYQMGDFMNVSLDFDTDFTKTIGLLTDAELASLKAALRGDSVSSLMAGTVVSP</sequence>
<feature type="domain" description="Mce/MlaD" evidence="1">
    <location>
        <begin position="47"/>
        <end position="121"/>
    </location>
</feature>
<dbReference type="InterPro" id="IPR005693">
    <property type="entry name" value="Mce"/>
</dbReference>
<evidence type="ECO:0000259" key="1">
    <source>
        <dbReference type="Pfam" id="PF02470"/>
    </source>
</evidence>